<feature type="region of interest" description="Disordered" evidence="1">
    <location>
        <begin position="183"/>
        <end position="218"/>
    </location>
</feature>
<evidence type="ECO:0008006" key="3">
    <source>
        <dbReference type="Google" id="ProtNLM"/>
    </source>
</evidence>
<evidence type="ECO:0000256" key="1">
    <source>
        <dbReference type="SAM" id="MobiDB-lite"/>
    </source>
</evidence>
<gene>
    <name evidence="2" type="ORF">CLEI1391_LOCUS11439</name>
</gene>
<evidence type="ECO:0000313" key="2">
    <source>
        <dbReference type="EMBL" id="CAD8683838.1"/>
    </source>
</evidence>
<organism evidence="2">
    <name type="scientific">Chlamydomonas leiostraca</name>
    <dbReference type="NCBI Taxonomy" id="1034604"/>
    <lineage>
        <taxon>Eukaryota</taxon>
        <taxon>Viridiplantae</taxon>
        <taxon>Chlorophyta</taxon>
        <taxon>core chlorophytes</taxon>
        <taxon>Chlorophyceae</taxon>
        <taxon>CS clade</taxon>
        <taxon>Chlamydomonadales</taxon>
        <taxon>Chlamydomonadaceae</taxon>
        <taxon>Chlamydomonas</taxon>
    </lineage>
</organism>
<sequence>MQRVKEALGLEEDPKVMVRKWQATLRSEQRALDRQVRDIQFEEKKVVKSIREAAKRGDQASVRVLAKQVVHTRKTVGQLYTNKAQLMSINNQLVEQLAVLRVSHALQKSTQVMSALTQAIKLPELQRTMVEMSKEMMRAGLIDEMMSDTLDSAMDTEDMEEETEEEISKVLDSIIGDTVKAMPAAGKAKLPQQQAAEEEEEPDDMEELQSRLAAVKAQ</sequence>
<dbReference type="EMBL" id="HBFB01020316">
    <property type="protein sequence ID" value="CAD8683838.1"/>
    <property type="molecule type" value="Transcribed_RNA"/>
</dbReference>
<dbReference type="Pfam" id="PF03357">
    <property type="entry name" value="Snf7"/>
    <property type="match status" value="1"/>
</dbReference>
<dbReference type="GO" id="GO:0007034">
    <property type="term" value="P:vacuolar transport"/>
    <property type="evidence" value="ECO:0007669"/>
    <property type="project" value="InterPro"/>
</dbReference>
<dbReference type="PANTHER" id="PTHR10476">
    <property type="entry name" value="CHARGED MULTIVESICULAR BODY PROTEIN"/>
    <property type="match status" value="1"/>
</dbReference>
<proteinExistence type="predicted"/>
<protein>
    <recommendedName>
        <fullName evidence="3">Charged multivesicular body protein 3</fullName>
    </recommendedName>
</protein>
<dbReference type="InterPro" id="IPR005024">
    <property type="entry name" value="Snf7_fam"/>
</dbReference>
<name>A0A7S0RQB4_9CHLO</name>
<dbReference type="Gene3D" id="6.10.140.1230">
    <property type="match status" value="1"/>
</dbReference>
<accession>A0A7S0RQB4</accession>
<dbReference type="AlphaFoldDB" id="A0A7S0RQB4"/>
<feature type="compositionally biased region" description="Acidic residues" evidence="1">
    <location>
        <begin position="196"/>
        <end position="207"/>
    </location>
</feature>
<reference evidence="2" key="1">
    <citation type="submission" date="2021-01" db="EMBL/GenBank/DDBJ databases">
        <authorList>
            <person name="Corre E."/>
            <person name="Pelletier E."/>
            <person name="Niang G."/>
            <person name="Scheremetjew M."/>
            <person name="Finn R."/>
            <person name="Kale V."/>
            <person name="Holt S."/>
            <person name="Cochrane G."/>
            <person name="Meng A."/>
            <person name="Brown T."/>
            <person name="Cohen L."/>
        </authorList>
    </citation>
    <scope>NUCLEOTIDE SEQUENCE</scope>
    <source>
        <strain evidence="2">SAG 11-49</strain>
    </source>
</reference>